<evidence type="ECO:0008006" key="3">
    <source>
        <dbReference type="Google" id="ProtNLM"/>
    </source>
</evidence>
<evidence type="ECO:0000313" key="2">
    <source>
        <dbReference type="Proteomes" id="UP000198508"/>
    </source>
</evidence>
<sequence>MEEREVTEQGEAFIRGWYARIDAKVPFEEIAGDTAGESLIVDFPGNPLDFCGFKSWYEGQCRDFTGRHQLHTVRVSGSDTEMEIFSEITWTAEKTEGGALTLYPNVTLKLVKDGGWKVRYYGCVDRK</sequence>
<reference evidence="2" key="1">
    <citation type="submission" date="2016-10" db="EMBL/GenBank/DDBJ databases">
        <authorList>
            <person name="Varghese N."/>
            <person name="Submissions S."/>
        </authorList>
    </citation>
    <scope>NUCLEOTIDE SEQUENCE [LARGE SCALE GENOMIC DNA]</scope>
    <source>
        <strain evidence="2">NLAE-zl-G277</strain>
    </source>
</reference>
<dbReference type="AlphaFoldDB" id="A0A1I0IQG0"/>
<keyword evidence="2" id="KW-1185">Reference proteome</keyword>
<organism evidence="1 2">
    <name type="scientific">Enterocloster lavalensis</name>
    <dbReference type="NCBI Taxonomy" id="460384"/>
    <lineage>
        <taxon>Bacteria</taxon>
        <taxon>Bacillati</taxon>
        <taxon>Bacillota</taxon>
        <taxon>Clostridia</taxon>
        <taxon>Lachnospirales</taxon>
        <taxon>Lachnospiraceae</taxon>
        <taxon>Enterocloster</taxon>
    </lineage>
</organism>
<proteinExistence type="predicted"/>
<protein>
    <recommendedName>
        <fullName evidence="3">SnoaL-like domain-containing protein</fullName>
    </recommendedName>
</protein>
<dbReference type="EMBL" id="FOIM01000023">
    <property type="protein sequence ID" value="SET99444.1"/>
    <property type="molecule type" value="Genomic_DNA"/>
</dbReference>
<dbReference type="STRING" id="460384.SAMN05216313_12321"/>
<gene>
    <name evidence="1" type="ORF">SAMN05216313_12321</name>
</gene>
<dbReference type="RefSeq" id="WP_092367514.1">
    <property type="nucleotide sequence ID" value="NZ_DAINWJ010000145.1"/>
</dbReference>
<evidence type="ECO:0000313" key="1">
    <source>
        <dbReference type="EMBL" id="SET99444.1"/>
    </source>
</evidence>
<name>A0A1I0IQG0_9FIRM</name>
<dbReference type="Proteomes" id="UP000198508">
    <property type="component" value="Unassembled WGS sequence"/>
</dbReference>
<dbReference type="GeneID" id="93279320"/>
<accession>A0A1I0IQG0</accession>